<evidence type="ECO:0000259" key="1">
    <source>
        <dbReference type="PROSITE" id="PS50011"/>
    </source>
</evidence>
<dbReference type="OrthoDB" id="10252171at2759"/>
<dbReference type="AlphaFoldDB" id="A0A8H7XYC1"/>
<dbReference type="Gene3D" id="1.10.510.10">
    <property type="entry name" value="Transferase(Phosphotransferase) domain 1"/>
    <property type="match status" value="1"/>
</dbReference>
<accession>A0A8H7XYC1</accession>
<evidence type="ECO:0000313" key="2">
    <source>
        <dbReference type="EMBL" id="KAG5167934.1"/>
    </source>
</evidence>
<dbReference type="EMBL" id="JAFIQS010000006">
    <property type="protein sequence ID" value="KAG5167934.1"/>
    <property type="molecule type" value="Genomic_DNA"/>
</dbReference>
<sequence length="400" mass="46759">MVHNVRPTTLLVLGTFTFVVTTSALSLFSIKQSKKKAVKWPRREKLPRDLETWKFLVIEDYMDAWNELRPLLAQHNLELWRTTIGQQLWEHDLPPHGDNFLYLTTHDTPNKSLVNWCRFSVLTACLHHAARMDGIRDVVLRVVSLSAGDTGQTHLRIIKRLTSPPDQLLSSNHILPILQEIYFEDIVIIAVPKLIYNVREVLRYRKSNSVEDALYMVVQAFEATAYIHQKFIAHRDLYLPNFMVEWMPESLSKRTTVARPRVYMIDFETAVDFPPDSLEADRVCTKFHRDLDQFGRYIAPELRTKEPYCPFKLDMWQLGEDLRINLVTGLDEVDGLWQALCMPNPQDRMNADTALKTLDDYLRKTPSIDLHREILDPLDANEPFFYITEHIDFPPRPLKY</sequence>
<dbReference type="InterPro" id="IPR000719">
    <property type="entry name" value="Prot_kinase_dom"/>
</dbReference>
<feature type="domain" description="Protein kinase" evidence="1">
    <location>
        <begin position="108"/>
        <end position="385"/>
    </location>
</feature>
<dbReference type="InterPro" id="IPR011009">
    <property type="entry name" value="Kinase-like_dom_sf"/>
</dbReference>
<reference evidence="2" key="1">
    <citation type="submission" date="2021-02" db="EMBL/GenBank/DDBJ databases">
        <title>Psilocybe cubensis genome.</title>
        <authorList>
            <person name="Mckernan K.J."/>
            <person name="Crawford S."/>
            <person name="Trippe A."/>
            <person name="Kane L.T."/>
            <person name="Mclaughlin S."/>
        </authorList>
    </citation>
    <scope>NUCLEOTIDE SEQUENCE [LARGE SCALE GENOMIC DNA]</scope>
    <source>
        <strain evidence="2">MGC-MH-2018</strain>
    </source>
</reference>
<dbReference type="SMART" id="SM00220">
    <property type="entry name" value="S_TKc"/>
    <property type="match status" value="1"/>
</dbReference>
<dbReference type="PROSITE" id="PS50011">
    <property type="entry name" value="PROTEIN_KINASE_DOM"/>
    <property type="match status" value="1"/>
</dbReference>
<dbReference type="SUPFAM" id="SSF56112">
    <property type="entry name" value="Protein kinase-like (PK-like)"/>
    <property type="match status" value="1"/>
</dbReference>
<gene>
    <name evidence="2" type="ORF">JR316_006525</name>
</gene>
<comment type="caution">
    <text evidence="2">The sequence shown here is derived from an EMBL/GenBank/DDBJ whole genome shotgun (WGS) entry which is preliminary data.</text>
</comment>
<protein>
    <recommendedName>
        <fullName evidence="1">Protein kinase domain-containing protein</fullName>
    </recommendedName>
</protein>
<dbReference type="GO" id="GO:0004672">
    <property type="term" value="F:protein kinase activity"/>
    <property type="evidence" value="ECO:0007669"/>
    <property type="project" value="InterPro"/>
</dbReference>
<proteinExistence type="predicted"/>
<organism evidence="2">
    <name type="scientific">Psilocybe cubensis</name>
    <name type="common">Psychedelic mushroom</name>
    <name type="synonym">Stropharia cubensis</name>
    <dbReference type="NCBI Taxonomy" id="181762"/>
    <lineage>
        <taxon>Eukaryota</taxon>
        <taxon>Fungi</taxon>
        <taxon>Dikarya</taxon>
        <taxon>Basidiomycota</taxon>
        <taxon>Agaricomycotina</taxon>
        <taxon>Agaricomycetes</taxon>
        <taxon>Agaricomycetidae</taxon>
        <taxon>Agaricales</taxon>
        <taxon>Agaricineae</taxon>
        <taxon>Strophariaceae</taxon>
        <taxon>Psilocybe</taxon>
    </lineage>
</organism>
<dbReference type="PANTHER" id="PTHR24347">
    <property type="entry name" value="SERINE/THREONINE-PROTEIN KINASE"/>
    <property type="match status" value="1"/>
</dbReference>
<dbReference type="GO" id="GO:0005524">
    <property type="term" value="F:ATP binding"/>
    <property type="evidence" value="ECO:0007669"/>
    <property type="project" value="InterPro"/>
</dbReference>
<dbReference type="Pfam" id="PF00069">
    <property type="entry name" value="Pkinase"/>
    <property type="match status" value="1"/>
</dbReference>
<name>A0A8H7XYC1_PSICU</name>